<keyword evidence="2" id="KW-1185">Reference proteome</keyword>
<dbReference type="EMBL" id="JADBEK010000001">
    <property type="protein sequence ID" value="MBE1586965.1"/>
    <property type="molecule type" value="Genomic_DNA"/>
</dbReference>
<dbReference type="Proteomes" id="UP000633509">
    <property type="component" value="Unassembled WGS sequence"/>
</dbReference>
<dbReference type="RefSeq" id="WP_192787442.1">
    <property type="nucleotide sequence ID" value="NZ_JADBEK010000001.1"/>
</dbReference>
<evidence type="ECO:0000313" key="2">
    <source>
        <dbReference type="Proteomes" id="UP000633509"/>
    </source>
</evidence>
<reference evidence="1 2" key="1">
    <citation type="submission" date="2020-10" db="EMBL/GenBank/DDBJ databases">
        <title>Sequencing the genomes of 1000 actinobacteria strains.</title>
        <authorList>
            <person name="Klenk H.-P."/>
        </authorList>
    </citation>
    <scope>NUCLEOTIDE SEQUENCE [LARGE SCALE GENOMIC DNA]</scope>
    <source>
        <strain evidence="1 2">DSM 43173</strain>
    </source>
</reference>
<proteinExistence type="predicted"/>
<protein>
    <submittedName>
        <fullName evidence="1">Uncharacterized protein</fullName>
    </submittedName>
</protein>
<evidence type="ECO:0000313" key="1">
    <source>
        <dbReference type="EMBL" id="MBE1586965.1"/>
    </source>
</evidence>
<gene>
    <name evidence="1" type="ORF">H4W80_005223</name>
</gene>
<accession>A0ABR9M2Y4</accession>
<name>A0ABR9M2Y4_9ACTN</name>
<comment type="caution">
    <text evidence="1">The sequence shown here is derived from an EMBL/GenBank/DDBJ whole genome shotgun (WGS) entry which is preliminary data.</text>
</comment>
<organism evidence="1 2">
    <name type="scientific">Nonomuraea angiospora</name>
    <dbReference type="NCBI Taxonomy" id="46172"/>
    <lineage>
        <taxon>Bacteria</taxon>
        <taxon>Bacillati</taxon>
        <taxon>Actinomycetota</taxon>
        <taxon>Actinomycetes</taxon>
        <taxon>Streptosporangiales</taxon>
        <taxon>Streptosporangiaceae</taxon>
        <taxon>Nonomuraea</taxon>
    </lineage>
</organism>
<sequence>MTRPQVLPDGRRDVSAVQATKPFDHLELILPDVVEAGRRMTLRGNRVADRALRVKGARSYVPFSRRASAARQPHNADRQSQTRALKQLSAATKFWPENRTETALGGMVIVGYGEKRFGNALAAVDSLCSNLESSIRTYVDIGDV</sequence>